<feature type="region of interest" description="Disordered" evidence="6">
    <location>
        <begin position="973"/>
        <end position="1006"/>
    </location>
</feature>
<dbReference type="GO" id="GO:1990972">
    <property type="term" value="C:multimerin complex"/>
    <property type="evidence" value="ECO:0007669"/>
    <property type="project" value="Ensembl"/>
</dbReference>
<feature type="signal peptide" evidence="7">
    <location>
        <begin position="1"/>
        <end position="19"/>
    </location>
</feature>
<dbReference type="Ensembl" id="ENSSCAT00000022416.1">
    <property type="protein sequence ID" value="ENSSCAP00000020077.1"/>
    <property type="gene ID" value="ENSSCAG00000014484.1"/>
</dbReference>
<evidence type="ECO:0000256" key="2">
    <source>
        <dbReference type="ARBA" id="ARBA00022525"/>
    </source>
</evidence>
<feature type="region of interest" description="Disordered" evidence="6">
    <location>
        <begin position="249"/>
        <end position="285"/>
    </location>
</feature>
<dbReference type="GO" id="GO:0061045">
    <property type="term" value="P:negative regulation of wound healing"/>
    <property type="evidence" value="ECO:0007669"/>
    <property type="project" value="Ensembl"/>
</dbReference>
<dbReference type="GO" id="GO:0005576">
    <property type="term" value="C:extracellular region"/>
    <property type="evidence" value="ECO:0007669"/>
    <property type="project" value="UniProtKB-SubCell"/>
</dbReference>
<keyword evidence="10" id="KW-1185">Reference proteome</keyword>
<dbReference type="InterPro" id="IPR050392">
    <property type="entry name" value="Collagen/C1q_domain"/>
</dbReference>
<feature type="chain" id="PRO_5034772635" evidence="7">
    <location>
        <begin position="20"/>
        <end position="1006"/>
    </location>
</feature>
<feature type="compositionally biased region" description="Polar residues" evidence="6">
    <location>
        <begin position="111"/>
        <end position="122"/>
    </location>
</feature>
<feature type="compositionally biased region" description="Basic and acidic residues" evidence="6">
    <location>
        <begin position="101"/>
        <end position="110"/>
    </location>
</feature>
<dbReference type="GO" id="GO:0033627">
    <property type="term" value="P:cell adhesion mediated by integrin"/>
    <property type="evidence" value="ECO:0007669"/>
    <property type="project" value="Ensembl"/>
</dbReference>
<gene>
    <name evidence="9" type="primary">MMRN1</name>
</gene>
<dbReference type="AlphaFoldDB" id="A0A8C9NMY9"/>
<feature type="compositionally biased region" description="Polar residues" evidence="6">
    <location>
        <begin position="41"/>
        <end position="57"/>
    </location>
</feature>
<dbReference type="Pfam" id="PF07546">
    <property type="entry name" value="EMI"/>
    <property type="match status" value="1"/>
</dbReference>
<name>A0A8C9NMY9_SERCA</name>
<dbReference type="OMA" id="QDNYMLK"/>
<dbReference type="PROSITE" id="PS51041">
    <property type="entry name" value="EMI"/>
    <property type="match status" value="1"/>
</dbReference>
<feature type="compositionally biased region" description="Polar residues" evidence="6">
    <location>
        <begin position="983"/>
        <end position="997"/>
    </location>
</feature>
<dbReference type="Proteomes" id="UP000694409">
    <property type="component" value="Unassembled WGS sequence"/>
</dbReference>
<dbReference type="GO" id="GO:1901731">
    <property type="term" value="P:positive regulation of platelet aggregation"/>
    <property type="evidence" value="ECO:0007669"/>
    <property type="project" value="Ensembl"/>
</dbReference>
<feature type="domain" description="EMI" evidence="8">
    <location>
        <begin position="174"/>
        <end position="249"/>
    </location>
</feature>
<dbReference type="InterPro" id="IPR011489">
    <property type="entry name" value="EMI_domain"/>
</dbReference>
<keyword evidence="4" id="KW-1015">Disulfide bond</keyword>
<evidence type="ECO:0000256" key="7">
    <source>
        <dbReference type="SAM" id="SignalP"/>
    </source>
</evidence>
<dbReference type="PANTHER" id="PTHR15427:SF3">
    <property type="entry name" value="MULTIMERIN-1"/>
    <property type="match status" value="1"/>
</dbReference>
<evidence type="ECO:0000256" key="4">
    <source>
        <dbReference type="ARBA" id="ARBA00023157"/>
    </source>
</evidence>
<feature type="coiled-coil region" evidence="5">
    <location>
        <begin position="437"/>
        <end position="482"/>
    </location>
</feature>
<evidence type="ECO:0000259" key="8">
    <source>
        <dbReference type="PROSITE" id="PS51041"/>
    </source>
</evidence>
<keyword evidence="2" id="KW-0964">Secreted</keyword>
<keyword evidence="5" id="KW-0175">Coiled coil</keyword>
<dbReference type="GO" id="GO:0030948">
    <property type="term" value="P:negative regulation of vascular endothelial growth factor receptor signaling pathway"/>
    <property type="evidence" value="ECO:0007669"/>
    <property type="project" value="TreeGrafter"/>
</dbReference>
<feature type="region of interest" description="Disordered" evidence="6">
    <location>
        <begin position="140"/>
        <end position="170"/>
    </location>
</feature>
<reference evidence="9" key="1">
    <citation type="submission" date="2025-08" db="UniProtKB">
        <authorList>
            <consortium name="Ensembl"/>
        </authorList>
    </citation>
    <scope>IDENTIFICATION</scope>
</reference>
<feature type="compositionally biased region" description="Polar residues" evidence="6">
    <location>
        <begin position="249"/>
        <end position="268"/>
    </location>
</feature>
<feature type="compositionally biased region" description="Polar residues" evidence="6">
    <location>
        <begin position="83"/>
        <end position="100"/>
    </location>
</feature>
<feature type="compositionally biased region" description="Polar residues" evidence="6">
    <location>
        <begin position="145"/>
        <end position="170"/>
    </location>
</feature>
<evidence type="ECO:0000313" key="10">
    <source>
        <dbReference type="Proteomes" id="UP000694409"/>
    </source>
</evidence>
<dbReference type="PANTHER" id="PTHR15427">
    <property type="entry name" value="EMILIN ELASTIN MICROFIBRIL INTERFACE-LOCATED PROTEIN ELASTIN MICROFIBRIL INTERFACER"/>
    <property type="match status" value="1"/>
</dbReference>
<protein>
    <submittedName>
        <fullName evidence="9">Multimerin 1</fullName>
    </submittedName>
</protein>
<evidence type="ECO:0000256" key="3">
    <source>
        <dbReference type="ARBA" id="ARBA00022729"/>
    </source>
</evidence>
<evidence type="ECO:0000256" key="5">
    <source>
        <dbReference type="SAM" id="Coils"/>
    </source>
</evidence>
<evidence type="ECO:0000256" key="6">
    <source>
        <dbReference type="SAM" id="MobiDB-lite"/>
    </source>
</evidence>
<evidence type="ECO:0000256" key="1">
    <source>
        <dbReference type="ARBA" id="ARBA00004613"/>
    </source>
</evidence>
<evidence type="ECO:0000313" key="9">
    <source>
        <dbReference type="Ensembl" id="ENSSCAP00000020077.1"/>
    </source>
</evidence>
<keyword evidence="3 7" id="KW-0732">Signal</keyword>
<sequence length="1006" mass="111547">MREIIFLLLLLHLQRGSTGFSTLGKLWTTGQGDETQKSHSDSTPSLTPIRGSPQSEIQADKARASQGPPFASAGETLGMTAVKKTSSPTMSTPASQSNGHSDGDSSRDKMGSSSPSKGTLQSTAGEIPLLQGVTASLDTAAGNRPVNQSSRSTGIARSQQDANSKASGFESTRGKNWCAYVHTRLIPTVVVDNLETFSSGRAKPCTWQIGSCAQRSQTTTHQAYRIKHKIVTSLEWKCCPGYGGQNCQPKDQEQQSVIHSNQAESSRTVGERTAGALQDPSGPALHQKMSEKISSQEMKLTFLQKKVDSIAAAMNDVSKLLSSLEGKINENKGREFQSFLKGLKSRSINDLIKDIVREYFQVFQGEMQESMAQIFKTMSSMSGDLENTKELVKHLNETQNKFAQEKDSGPTELDILELKSHMVQMREEMALTCEKPVKALQEKQKSLEISLEHQQSRSVIYYESLNKTLSEMRDAHEQLLSAEQSSRQSLPPADQVTEYNVTEYMITLHEKVKRQGMMVLDIYDDLRVQESKINNLSVALEIQRDSVLGVCDDMLSESRTDFQAQLAAVQESVVVLNKSLSDVFLPLGNKMDRMNEQINDLCYDMEILQPLIEQGVPFSLTSEYEQQIQAKELKEKLDNLTVVIEGMSSAIKELDKTQEGLKNESQAYQELFESRVNECSMEIEDGLNKTMIVVNSAIDSIQDNYVLKDMLPALRNETEVCCGRAEELDSLLAFIPQFQQLNESLQSLLYNKRYKITSQVAPSLSDLPEKESDKSILPNVSRVFYILNDMSSKVDKQQQDISRLEEKLVDSVEGSKDHEVRLLNVESKISKFLASNCVSLKNTKAASTEKEQVVSLQLQALSSRIKALEAKSIRFSNIIPLVNKTAHEAWGLCQETNKSIQKVNASIPVLIKLAQPDIPLLQRGLKELVESVLEVKAGTILTNLTQHVDISMVNAMNNITKLQKQPKLVIKKPSPAKKVAGNATMSLASRSQRNTDNAIDPGNAFS</sequence>
<dbReference type="GeneTree" id="ENSGT01030000234633"/>
<proteinExistence type="predicted"/>
<feature type="coiled-coil region" evidence="5">
    <location>
        <begin position="630"/>
        <end position="671"/>
    </location>
</feature>
<feature type="region of interest" description="Disordered" evidence="6">
    <location>
        <begin position="30"/>
        <end position="122"/>
    </location>
</feature>
<organism evidence="9 10">
    <name type="scientific">Serinus canaria</name>
    <name type="common">Island canary</name>
    <name type="synonym">Fringilla canaria</name>
    <dbReference type="NCBI Taxonomy" id="9135"/>
    <lineage>
        <taxon>Eukaryota</taxon>
        <taxon>Metazoa</taxon>
        <taxon>Chordata</taxon>
        <taxon>Craniata</taxon>
        <taxon>Vertebrata</taxon>
        <taxon>Euteleostomi</taxon>
        <taxon>Archelosauria</taxon>
        <taxon>Archosauria</taxon>
        <taxon>Dinosauria</taxon>
        <taxon>Saurischia</taxon>
        <taxon>Theropoda</taxon>
        <taxon>Coelurosauria</taxon>
        <taxon>Aves</taxon>
        <taxon>Neognathae</taxon>
        <taxon>Neoaves</taxon>
        <taxon>Telluraves</taxon>
        <taxon>Australaves</taxon>
        <taxon>Passeriformes</taxon>
        <taxon>Passeroidea</taxon>
        <taxon>Fringillidae</taxon>
        <taxon>Carduelinae</taxon>
        <taxon>Serinus</taxon>
    </lineage>
</organism>
<comment type="subcellular location">
    <subcellularLocation>
        <location evidence="1">Secreted</location>
    </subcellularLocation>
</comment>
<reference evidence="9" key="2">
    <citation type="submission" date="2025-09" db="UniProtKB">
        <authorList>
            <consortium name="Ensembl"/>
        </authorList>
    </citation>
    <scope>IDENTIFICATION</scope>
</reference>
<dbReference type="GO" id="GO:0031091">
    <property type="term" value="C:platelet alpha granule"/>
    <property type="evidence" value="ECO:0007669"/>
    <property type="project" value="Ensembl"/>
</dbReference>
<accession>A0A8C9NMY9</accession>
<dbReference type="GO" id="GO:0090051">
    <property type="term" value="P:negative regulation of cell migration involved in sprouting angiogenesis"/>
    <property type="evidence" value="ECO:0007669"/>
    <property type="project" value="TreeGrafter"/>
</dbReference>